<organism evidence="2 3">
    <name type="scientific">Cryobacterium arcticum</name>
    <dbReference type="NCBI Taxonomy" id="670052"/>
    <lineage>
        <taxon>Bacteria</taxon>
        <taxon>Bacillati</taxon>
        <taxon>Actinomycetota</taxon>
        <taxon>Actinomycetes</taxon>
        <taxon>Micrococcales</taxon>
        <taxon>Microbacteriaceae</taxon>
        <taxon>Cryobacterium</taxon>
    </lineage>
</organism>
<dbReference type="OrthoDB" id="3173471at2"/>
<gene>
    <name evidence="2" type="ORF">CTB96_16180</name>
</gene>
<accession>A0A317ZNV8</accession>
<evidence type="ECO:0000313" key="2">
    <source>
        <dbReference type="EMBL" id="PXA68162.1"/>
    </source>
</evidence>
<keyword evidence="3" id="KW-1185">Reference proteome</keyword>
<dbReference type="Pfam" id="PF04480">
    <property type="entry name" value="DUF559"/>
    <property type="match status" value="1"/>
</dbReference>
<dbReference type="Proteomes" id="UP000246722">
    <property type="component" value="Unassembled WGS sequence"/>
</dbReference>
<dbReference type="AlphaFoldDB" id="A0A317ZNV8"/>
<evidence type="ECO:0000259" key="1">
    <source>
        <dbReference type="Pfam" id="PF04480"/>
    </source>
</evidence>
<proteinExistence type="predicted"/>
<sequence>MPSSVIPAAADSSEPVPPCRCCGTGRNRSASPSSGWSSCSLGCPSPRATTGCSVSDEGEFLGRGDLAYPEYKLFVEYQGDQHRTDRAQWRADIRRVGRLEDHGWQVLQFTDDDLRDPAALVARIALRLRARGAKIPSGRPRTGS</sequence>
<reference evidence="2 3" key="1">
    <citation type="submission" date="2018-05" db="EMBL/GenBank/DDBJ databases">
        <title>Genetic diversity of glacier-inhabiting Cryobacterium bacteria in China and description of Cryobacterium mengkeensis sp. nov. and Arthrobacter glacialis sp. nov.</title>
        <authorList>
            <person name="Liu Q."/>
            <person name="Xin Y.-H."/>
        </authorList>
    </citation>
    <scope>NUCLEOTIDE SEQUENCE [LARGE SCALE GENOMIC DNA]</scope>
    <source>
        <strain evidence="2 3">SK-1</strain>
    </source>
</reference>
<name>A0A317ZNV8_9MICO</name>
<comment type="caution">
    <text evidence="2">The sequence shown here is derived from an EMBL/GenBank/DDBJ whole genome shotgun (WGS) entry which is preliminary data.</text>
</comment>
<dbReference type="EMBL" id="QHLY01000012">
    <property type="protein sequence ID" value="PXA68162.1"/>
    <property type="molecule type" value="Genomic_DNA"/>
</dbReference>
<dbReference type="SUPFAM" id="SSF52980">
    <property type="entry name" value="Restriction endonuclease-like"/>
    <property type="match status" value="1"/>
</dbReference>
<feature type="domain" description="DUF559" evidence="1">
    <location>
        <begin position="68"/>
        <end position="127"/>
    </location>
</feature>
<protein>
    <recommendedName>
        <fullName evidence="1">DUF559 domain-containing protein</fullName>
    </recommendedName>
</protein>
<dbReference type="InterPro" id="IPR007569">
    <property type="entry name" value="DUF559"/>
</dbReference>
<dbReference type="Gene3D" id="3.40.960.10">
    <property type="entry name" value="VSR Endonuclease"/>
    <property type="match status" value="1"/>
</dbReference>
<dbReference type="InterPro" id="IPR011335">
    <property type="entry name" value="Restrct_endonuc-II-like"/>
</dbReference>
<evidence type="ECO:0000313" key="3">
    <source>
        <dbReference type="Proteomes" id="UP000246722"/>
    </source>
</evidence>